<dbReference type="AlphaFoldDB" id="A0A7W5JZC9"/>
<evidence type="ECO:0000313" key="4">
    <source>
        <dbReference type="Proteomes" id="UP000565572"/>
    </source>
</evidence>
<evidence type="ECO:0000256" key="1">
    <source>
        <dbReference type="SAM" id="MobiDB-lite"/>
    </source>
</evidence>
<dbReference type="EMBL" id="JACHZG010000010">
    <property type="protein sequence ID" value="MBB3329028.1"/>
    <property type="molecule type" value="Genomic_DNA"/>
</dbReference>
<accession>A0A7W5JZC9</accession>
<reference evidence="3 4" key="1">
    <citation type="submission" date="2020-08" db="EMBL/GenBank/DDBJ databases">
        <title>Sequencing the genomes of 1000 actinobacteria strains.</title>
        <authorList>
            <person name="Klenk H.-P."/>
        </authorList>
    </citation>
    <scope>NUCLEOTIDE SEQUENCE [LARGE SCALE GENOMIC DNA]</scope>
    <source>
        <strain evidence="3 4">DSM 11053</strain>
    </source>
</reference>
<keyword evidence="2" id="KW-1133">Transmembrane helix</keyword>
<sequence length="227" mass="23778">MTVPETAPVGAPGPDQQVPDQAELDAQAEERARAEARLRLRRGRLATAIAAGSLVVLVGVVALLGGFERRTDLLTPVEPGTVITTGPYEVSLASATLQHRTNADEWVAVVSGSALTTGATSIRPPIGDSGFLYARSAAGGGAQAATSITLGDPDSFQGPGNLTPGLPAVPWTVTFRFPTSPGDRLLVAVFDQEFTTPYLFSDEEGWRTTSKASTMILPLEVLADSKY</sequence>
<name>A0A7W5JZC9_9ACTN</name>
<keyword evidence="2" id="KW-0812">Transmembrane</keyword>
<dbReference type="Proteomes" id="UP000565572">
    <property type="component" value="Unassembled WGS sequence"/>
</dbReference>
<gene>
    <name evidence="3" type="ORF">FHX39_004025</name>
</gene>
<proteinExistence type="predicted"/>
<dbReference type="RefSeq" id="WP_183342531.1">
    <property type="nucleotide sequence ID" value="NZ_JACHZG010000010.1"/>
</dbReference>
<feature type="transmembrane region" description="Helical" evidence="2">
    <location>
        <begin position="45"/>
        <end position="67"/>
    </location>
</feature>
<keyword evidence="4" id="KW-1185">Reference proteome</keyword>
<evidence type="ECO:0000313" key="3">
    <source>
        <dbReference type="EMBL" id="MBB3329028.1"/>
    </source>
</evidence>
<keyword evidence="2" id="KW-0472">Membrane</keyword>
<protein>
    <submittedName>
        <fullName evidence="3">Uncharacterized protein</fullName>
    </submittedName>
</protein>
<organism evidence="3 4">
    <name type="scientific">Microlunatus antarcticus</name>
    <dbReference type="NCBI Taxonomy" id="53388"/>
    <lineage>
        <taxon>Bacteria</taxon>
        <taxon>Bacillati</taxon>
        <taxon>Actinomycetota</taxon>
        <taxon>Actinomycetes</taxon>
        <taxon>Propionibacteriales</taxon>
        <taxon>Propionibacteriaceae</taxon>
        <taxon>Microlunatus</taxon>
    </lineage>
</organism>
<comment type="caution">
    <text evidence="3">The sequence shown here is derived from an EMBL/GenBank/DDBJ whole genome shotgun (WGS) entry which is preliminary data.</text>
</comment>
<feature type="region of interest" description="Disordered" evidence="1">
    <location>
        <begin position="1"/>
        <end position="30"/>
    </location>
</feature>
<evidence type="ECO:0000256" key="2">
    <source>
        <dbReference type="SAM" id="Phobius"/>
    </source>
</evidence>